<evidence type="ECO:0000313" key="2">
    <source>
        <dbReference type="EMBL" id="GAA4144392.1"/>
    </source>
</evidence>
<reference evidence="3" key="1">
    <citation type="journal article" date="2019" name="Int. J. Syst. Evol. Microbiol.">
        <title>The Global Catalogue of Microorganisms (GCM) 10K type strain sequencing project: providing services to taxonomists for standard genome sequencing and annotation.</title>
        <authorList>
            <consortium name="The Broad Institute Genomics Platform"/>
            <consortium name="The Broad Institute Genome Sequencing Center for Infectious Disease"/>
            <person name="Wu L."/>
            <person name="Ma J."/>
        </authorList>
    </citation>
    <scope>NUCLEOTIDE SEQUENCE [LARGE SCALE GENOMIC DNA]</scope>
    <source>
        <strain evidence="3">JCM 16704</strain>
    </source>
</reference>
<proteinExistence type="predicted"/>
<protein>
    <recommendedName>
        <fullName evidence="4">Secreted protein (Por secretion system target)</fullName>
    </recommendedName>
</protein>
<gene>
    <name evidence="2" type="ORF">GCM10022216_27260</name>
</gene>
<evidence type="ECO:0000256" key="1">
    <source>
        <dbReference type="SAM" id="SignalP"/>
    </source>
</evidence>
<dbReference type="RefSeq" id="WP_260039918.1">
    <property type="nucleotide sequence ID" value="NZ_BAAAZI010000011.1"/>
</dbReference>
<evidence type="ECO:0000313" key="3">
    <source>
        <dbReference type="Proteomes" id="UP001500101"/>
    </source>
</evidence>
<keyword evidence="1" id="KW-0732">Signal</keyword>
<name>A0ABP7YZN6_9SPHI</name>
<dbReference type="Proteomes" id="UP001500101">
    <property type="component" value="Unassembled WGS sequence"/>
</dbReference>
<keyword evidence="3" id="KW-1185">Reference proteome</keyword>
<evidence type="ECO:0008006" key="4">
    <source>
        <dbReference type="Google" id="ProtNLM"/>
    </source>
</evidence>
<feature type="chain" id="PRO_5046729968" description="Secreted protein (Por secretion system target)" evidence="1">
    <location>
        <begin position="20"/>
        <end position="152"/>
    </location>
</feature>
<sequence>MILLSLVLLATTFSQKAFSQKLTFTFDASGNQIKRLWVCINCPTVNISGSEGDTSVGETNLEVIYIEDSYRLHIDKQKRTVQVHPKTENRFHIPKVSLFDVGNKRTIALDQLKRDDYVEFSTENLIPGIYHLRISKDDKTWTEVIIKKVKEV</sequence>
<accession>A0ABP7YZN6</accession>
<feature type="signal peptide" evidence="1">
    <location>
        <begin position="1"/>
        <end position="19"/>
    </location>
</feature>
<dbReference type="EMBL" id="BAAAZI010000011">
    <property type="protein sequence ID" value="GAA4144392.1"/>
    <property type="molecule type" value="Genomic_DNA"/>
</dbReference>
<comment type="caution">
    <text evidence="2">The sequence shown here is derived from an EMBL/GenBank/DDBJ whole genome shotgun (WGS) entry which is preliminary data.</text>
</comment>
<organism evidence="2 3">
    <name type="scientific">Sphingobacterium kyonggiense</name>
    <dbReference type="NCBI Taxonomy" id="714075"/>
    <lineage>
        <taxon>Bacteria</taxon>
        <taxon>Pseudomonadati</taxon>
        <taxon>Bacteroidota</taxon>
        <taxon>Sphingobacteriia</taxon>
        <taxon>Sphingobacteriales</taxon>
        <taxon>Sphingobacteriaceae</taxon>
        <taxon>Sphingobacterium</taxon>
    </lineage>
</organism>